<name>A0ABY2SDK7_9HYPH</name>
<evidence type="ECO:0000313" key="2">
    <source>
        <dbReference type="EMBL" id="TKI02583.1"/>
    </source>
</evidence>
<protein>
    <submittedName>
        <fullName evidence="2">Oxidoreductase</fullName>
    </submittedName>
</protein>
<feature type="domain" description="Gfo/Idh/MocA-like oxidoreductase N-terminal" evidence="1">
    <location>
        <begin position="1"/>
        <end position="107"/>
    </location>
</feature>
<dbReference type="RefSeq" id="WP_136992940.1">
    <property type="nucleotide sequence ID" value="NZ_SZPQ01000069.1"/>
</dbReference>
<dbReference type="Pfam" id="PF01408">
    <property type="entry name" value="GFO_IDH_MocA"/>
    <property type="match status" value="1"/>
</dbReference>
<sequence length="356" mass="40515">MRILIVGLGYAGQRYWRAFDYLAKKMAFDLEIAYVGMKRRDNSLLYFNSVSSAISSFQPEITIISVNDNSHIEILEKLKNYTGFIICEKPLAVPGDEWQSVCTNLKKIKGFALDLVERYSEATKILRDKIQKEKWFLVRGNFYWGKDRLNDYRPTCGVTSEVIHALDLISWICSSQDTVKLENVLGVRSDFSISGAGVLDTVLLTAQLGDASVTGYSSFVNIQRQRNVDFSFVDLSGCIIHSRIIYDTPQWDHDHLKIWTRDKNGKEIIIAEHVVEKNKSGLKTLYKLSVFCEEVLRFVAFDTPPSQPFAELSTAMSLQTLLDEINQKTEITASVRYIYNSDRLLISEDADLESLG</sequence>
<gene>
    <name evidence="2" type="ORF">FCN80_24495</name>
</gene>
<dbReference type="EMBL" id="SZPQ01000069">
    <property type="protein sequence ID" value="TKI02583.1"/>
    <property type="molecule type" value="Genomic_DNA"/>
</dbReference>
<evidence type="ECO:0000313" key="3">
    <source>
        <dbReference type="Proteomes" id="UP000305202"/>
    </source>
</evidence>
<dbReference type="SUPFAM" id="SSF51735">
    <property type="entry name" value="NAD(P)-binding Rossmann-fold domains"/>
    <property type="match status" value="1"/>
</dbReference>
<dbReference type="InterPro" id="IPR036291">
    <property type="entry name" value="NAD(P)-bd_dom_sf"/>
</dbReference>
<organism evidence="2 3">
    <name type="scientific">Martelella alba</name>
    <dbReference type="NCBI Taxonomy" id="2590451"/>
    <lineage>
        <taxon>Bacteria</taxon>
        <taxon>Pseudomonadati</taxon>
        <taxon>Pseudomonadota</taxon>
        <taxon>Alphaproteobacteria</taxon>
        <taxon>Hyphomicrobiales</taxon>
        <taxon>Aurantimonadaceae</taxon>
        <taxon>Martelella</taxon>
    </lineage>
</organism>
<dbReference type="Proteomes" id="UP000305202">
    <property type="component" value="Unassembled WGS sequence"/>
</dbReference>
<proteinExistence type="predicted"/>
<dbReference type="Gene3D" id="3.40.50.720">
    <property type="entry name" value="NAD(P)-binding Rossmann-like Domain"/>
    <property type="match status" value="1"/>
</dbReference>
<reference evidence="2 3" key="1">
    <citation type="submission" date="2019-04" db="EMBL/GenBank/DDBJ databases">
        <authorList>
            <person name="Li M."/>
            <person name="Gao C."/>
        </authorList>
    </citation>
    <scope>NUCLEOTIDE SEQUENCE [LARGE SCALE GENOMIC DNA]</scope>
    <source>
        <strain evidence="2 3">BGMRC 2031</strain>
    </source>
</reference>
<accession>A0ABY2SDK7</accession>
<dbReference type="Gene3D" id="3.30.360.10">
    <property type="entry name" value="Dihydrodipicolinate Reductase, domain 2"/>
    <property type="match status" value="1"/>
</dbReference>
<dbReference type="InterPro" id="IPR000683">
    <property type="entry name" value="Gfo/Idh/MocA-like_OxRdtase_N"/>
</dbReference>
<keyword evidence="3" id="KW-1185">Reference proteome</keyword>
<comment type="caution">
    <text evidence="2">The sequence shown here is derived from an EMBL/GenBank/DDBJ whole genome shotgun (WGS) entry which is preliminary data.</text>
</comment>
<evidence type="ECO:0000259" key="1">
    <source>
        <dbReference type="Pfam" id="PF01408"/>
    </source>
</evidence>